<evidence type="ECO:0000313" key="3">
    <source>
        <dbReference type="Proteomes" id="UP000034711"/>
    </source>
</evidence>
<protein>
    <submittedName>
        <fullName evidence="2">Uncharacterized protein</fullName>
    </submittedName>
</protein>
<sequence>MVKVSEEQKGFLKTLAVVAVLCTIAYCALPAPGGKKSVPEPEDDGSTALLAGPAPRPPPVEAEAPVEGKVKDTCRELTILNHAVLILYGATWEKVGEKSEPYHHFAYFLPKPPYEENHHFWILRKPLGFEPKGYEPQSGDPFRLVKLVCQPSGKEWYRFIKMEN</sequence>
<dbReference type="Proteomes" id="UP000034711">
    <property type="component" value="Unassembled WGS sequence"/>
</dbReference>
<feature type="region of interest" description="Disordered" evidence="1">
    <location>
        <begin position="35"/>
        <end position="67"/>
    </location>
</feature>
<dbReference type="AlphaFoldDB" id="A0A0G1XP62"/>
<proteinExistence type="predicted"/>
<dbReference type="EMBL" id="LCRI01000015">
    <property type="protein sequence ID" value="KKW32721.1"/>
    <property type="molecule type" value="Genomic_DNA"/>
</dbReference>
<name>A0A0G1XP62_9BACT</name>
<gene>
    <name evidence="2" type="ORF">UY77_C0015G0006</name>
</gene>
<evidence type="ECO:0000256" key="1">
    <source>
        <dbReference type="SAM" id="MobiDB-lite"/>
    </source>
</evidence>
<accession>A0A0G1XP62</accession>
<comment type="caution">
    <text evidence="2">The sequence shown here is derived from an EMBL/GenBank/DDBJ whole genome shotgun (WGS) entry which is preliminary data.</text>
</comment>
<evidence type="ECO:0000313" key="2">
    <source>
        <dbReference type="EMBL" id="KKW32721.1"/>
    </source>
</evidence>
<organism evidence="2 3">
    <name type="scientific">Candidatus Uhrbacteria bacterium GW2011_GWA2_53_10</name>
    <dbReference type="NCBI Taxonomy" id="1618980"/>
    <lineage>
        <taxon>Bacteria</taxon>
        <taxon>Candidatus Uhriibacteriota</taxon>
    </lineage>
</organism>
<reference evidence="2 3" key="1">
    <citation type="journal article" date="2015" name="Nature">
        <title>rRNA introns, odd ribosomes, and small enigmatic genomes across a large radiation of phyla.</title>
        <authorList>
            <person name="Brown C.T."/>
            <person name="Hug L.A."/>
            <person name="Thomas B.C."/>
            <person name="Sharon I."/>
            <person name="Castelle C.J."/>
            <person name="Singh A."/>
            <person name="Wilkins M.J."/>
            <person name="Williams K.H."/>
            <person name="Banfield J.F."/>
        </authorList>
    </citation>
    <scope>NUCLEOTIDE SEQUENCE [LARGE SCALE GENOMIC DNA]</scope>
</reference>